<dbReference type="InterPro" id="IPR001854">
    <property type="entry name" value="Ribosomal_uL29"/>
</dbReference>
<proteinExistence type="inferred from homology"/>
<dbReference type="InterPro" id="IPR036049">
    <property type="entry name" value="Ribosomal_uL29_sf"/>
</dbReference>
<organism evidence="7 8">
    <name type="scientific">Candidatus Shapirobacteria bacterium CG03_land_8_20_14_0_80_39_12</name>
    <dbReference type="NCBI Taxonomy" id="1974879"/>
    <lineage>
        <taxon>Bacteria</taxon>
        <taxon>Candidatus Shapironibacteriota</taxon>
    </lineage>
</organism>
<gene>
    <name evidence="5 7" type="primary">rpmC</name>
    <name evidence="7" type="ORF">COS54_00990</name>
</gene>
<keyword evidence="3 5" id="KW-0687">Ribonucleoprotein</keyword>
<dbReference type="AlphaFoldDB" id="A0A2M7BEQ3"/>
<evidence type="ECO:0000256" key="6">
    <source>
        <dbReference type="SAM" id="Coils"/>
    </source>
</evidence>
<keyword evidence="6" id="KW-0175">Coiled coil</keyword>
<dbReference type="GO" id="GO:0003735">
    <property type="term" value="F:structural constituent of ribosome"/>
    <property type="evidence" value="ECO:0007669"/>
    <property type="project" value="InterPro"/>
</dbReference>
<evidence type="ECO:0000256" key="5">
    <source>
        <dbReference type="HAMAP-Rule" id="MF_00374"/>
    </source>
</evidence>
<name>A0A2M7BEQ3_9BACT</name>
<evidence type="ECO:0000256" key="3">
    <source>
        <dbReference type="ARBA" id="ARBA00023274"/>
    </source>
</evidence>
<evidence type="ECO:0000256" key="1">
    <source>
        <dbReference type="ARBA" id="ARBA00009254"/>
    </source>
</evidence>
<evidence type="ECO:0000313" key="8">
    <source>
        <dbReference type="Proteomes" id="UP000229631"/>
    </source>
</evidence>
<dbReference type="HAMAP" id="MF_00374">
    <property type="entry name" value="Ribosomal_uL29"/>
    <property type="match status" value="1"/>
</dbReference>
<dbReference type="EMBL" id="PEVC01000019">
    <property type="protein sequence ID" value="PIV01559.1"/>
    <property type="molecule type" value="Genomic_DNA"/>
</dbReference>
<dbReference type="NCBIfam" id="TIGR00012">
    <property type="entry name" value="L29"/>
    <property type="match status" value="1"/>
</dbReference>
<dbReference type="GO" id="GO:0006412">
    <property type="term" value="P:translation"/>
    <property type="evidence" value="ECO:0007669"/>
    <property type="project" value="UniProtKB-UniRule"/>
</dbReference>
<feature type="coiled-coil region" evidence="6">
    <location>
        <begin position="4"/>
        <end position="31"/>
    </location>
</feature>
<comment type="caution">
    <text evidence="7">The sequence shown here is derived from an EMBL/GenBank/DDBJ whole genome shotgun (WGS) entry which is preliminary data.</text>
</comment>
<evidence type="ECO:0000256" key="2">
    <source>
        <dbReference type="ARBA" id="ARBA00022980"/>
    </source>
</evidence>
<dbReference type="GO" id="GO:0005840">
    <property type="term" value="C:ribosome"/>
    <property type="evidence" value="ECO:0007669"/>
    <property type="project" value="UniProtKB-KW"/>
</dbReference>
<dbReference type="SUPFAM" id="SSF46561">
    <property type="entry name" value="Ribosomal protein L29 (L29p)"/>
    <property type="match status" value="1"/>
</dbReference>
<dbReference type="Proteomes" id="UP000229631">
    <property type="component" value="Unassembled WGS sequence"/>
</dbReference>
<dbReference type="Gene3D" id="1.10.287.310">
    <property type="match status" value="1"/>
</dbReference>
<protein>
    <recommendedName>
        <fullName evidence="4 5">Large ribosomal subunit protein uL29</fullName>
    </recommendedName>
</protein>
<reference evidence="8" key="1">
    <citation type="submission" date="2017-09" db="EMBL/GenBank/DDBJ databases">
        <title>Depth-based differentiation of microbial function through sediment-hosted aquifers and enrichment of novel symbionts in the deep terrestrial subsurface.</title>
        <authorList>
            <person name="Probst A.J."/>
            <person name="Ladd B."/>
            <person name="Jarett J.K."/>
            <person name="Geller-Mcgrath D.E."/>
            <person name="Sieber C.M.K."/>
            <person name="Emerson J.B."/>
            <person name="Anantharaman K."/>
            <person name="Thomas B.C."/>
            <person name="Malmstrom R."/>
            <person name="Stieglmeier M."/>
            <person name="Klingl A."/>
            <person name="Woyke T."/>
            <person name="Ryan C.M."/>
            <person name="Banfield J.F."/>
        </authorList>
    </citation>
    <scope>NUCLEOTIDE SEQUENCE [LARGE SCALE GENOMIC DNA]</scope>
</reference>
<sequence length="70" mass="8268">MKKKQKEELRAKSLTELLEETEKRKGELTQLSMDIKMGRVKNTSLLNVKKDELAMIKTIMQEKRLKNESF</sequence>
<dbReference type="Pfam" id="PF00831">
    <property type="entry name" value="Ribosomal_L29"/>
    <property type="match status" value="1"/>
</dbReference>
<evidence type="ECO:0000313" key="7">
    <source>
        <dbReference type="EMBL" id="PIV01559.1"/>
    </source>
</evidence>
<comment type="similarity">
    <text evidence="1 5">Belongs to the universal ribosomal protein uL29 family.</text>
</comment>
<evidence type="ECO:0000256" key="4">
    <source>
        <dbReference type="ARBA" id="ARBA00035204"/>
    </source>
</evidence>
<dbReference type="GO" id="GO:1990904">
    <property type="term" value="C:ribonucleoprotein complex"/>
    <property type="evidence" value="ECO:0007669"/>
    <property type="project" value="UniProtKB-KW"/>
</dbReference>
<keyword evidence="2 5" id="KW-0689">Ribosomal protein</keyword>
<accession>A0A2M7BEQ3</accession>